<keyword evidence="1" id="KW-0732">Signal</keyword>
<dbReference type="RefSeq" id="WP_379510349.1">
    <property type="nucleotide sequence ID" value="NZ_JBHRTQ010000010.1"/>
</dbReference>
<name>A0ABV7IVH8_9SPHN</name>
<organism evidence="2 3">
    <name type="scientific">Novosphingobium bradum</name>
    <dbReference type="NCBI Taxonomy" id="1737444"/>
    <lineage>
        <taxon>Bacteria</taxon>
        <taxon>Pseudomonadati</taxon>
        <taxon>Pseudomonadota</taxon>
        <taxon>Alphaproteobacteria</taxon>
        <taxon>Sphingomonadales</taxon>
        <taxon>Sphingomonadaceae</taxon>
        <taxon>Novosphingobium</taxon>
    </lineage>
</organism>
<evidence type="ECO:0000256" key="1">
    <source>
        <dbReference type="SAM" id="SignalP"/>
    </source>
</evidence>
<dbReference type="InterPro" id="IPR018673">
    <property type="entry name" value="DUF2141"/>
</dbReference>
<gene>
    <name evidence="2" type="ORF">ACFOD9_12005</name>
</gene>
<dbReference type="EMBL" id="JBHRTQ010000010">
    <property type="protein sequence ID" value="MFC3174973.1"/>
    <property type="molecule type" value="Genomic_DNA"/>
</dbReference>
<evidence type="ECO:0000313" key="3">
    <source>
        <dbReference type="Proteomes" id="UP001595604"/>
    </source>
</evidence>
<proteinExistence type="predicted"/>
<evidence type="ECO:0000313" key="2">
    <source>
        <dbReference type="EMBL" id="MFC3174973.1"/>
    </source>
</evidence>
<feature type="chain" id="PRO_5047538767" evidence="1">
    <location>
        <begin position="27"/>
        <end position="166"/>
    </location>
</feature>
<comment type="caution">
    <text evidence="2">The sequence shown here is derived from an EMBL/GenBank/DDBJ whole genome shotgun (WGS) entry which is preliminary data.</text>
</comment>
<reference evidence="3" key="1">
    <citation type="journal article" date="2019" name="Int. J. Syst. Evol. Microbiol.">
        <title>The Global Catalogue of Microorganisms (GCM) 10K type strain sequencing project: providing services to taxonomists for standard genome sequencing and annotation.</title>
        <authorList>
            <consortium name="The Broad Institute Genomics Platform"/>
            <consortium name="The Broad Institute Genome Sequencing Center for Infectious Disease"/>
            <person name="Wu L."/>
            <person name="Ma J."/>
        </authorList>
    </citation>
    <scope>NUCLEOTIDE SEQUENCE [LARGE SCALE GENOMIC DNA]</scope>
    <source>
        <strain evidence="3">KCTC 42984</strain>
    </source>
</reference>
<protein>
    <submittedName>
        <fullName evidence="2">DUF2141 domain-containing protein</fullName>
    </submittedName>
</protein>
<keyword evidence="3" id="KW-1185">Reference proteome</keyword>
<accession>A0ABV7IVH8</accession>
<dbReference type="Pfam" id="PF09912">
    <property type="entry name" value="DUF2141"/>
    <property type="match status" value="1"/>
</dbReference>
<dbReference type="Proteomes" id="UP001595604">
    <property type="component" value="Unassembled WGS sequence"/>
</dbReference>
<feature type="signal peptide" evidence="1">
    <location>
        <begin position="1"/>
        <end position="26"/>
    </location>
</feature>
<sequence>MTIRPFLYFVLMPALLLLAQAVPAHADPAPARPAPAGCTGRPSDTWINVAVEGLRSDSGLVAITLYADNPRKFLVRNGSLYVGRVPAHEGTTTGCIFVPDPGVYALAIYHDENGDQIFNRTALGLPAEGYGFANNPSTLAGLPSFQSVRLAIPRAGLLTRVRIKYP</sequence>